<protein>
    <submittedName>
        <fullName evidence="1">Uncharacterized protein</fullName>
    </submittedName>
</protein>
<accession>A0AAD9VM01</accession>
<organism evidence="1 2">
    <name type="scientific">Odynerus spinipes</name>
    <dbReference type="NCBI Taxonomy" id="1348599"/>
    <lineage>
        <taxon>Eukaryota</taxon>
        <taxon>Metazoa</taxon>
        <taxon>Ecdysozoa</taxon>
        <taxon>Arthropoda</taxon>
        <taxon>Hexapoda</taxon>
        <taxon>Insecta</taxon>
        <taxon>Pterygota</taxon>
        <taxon>Neoptera</taxon>
        <taxon>Endopterygota</taxon>
        <taxon>Hymenoptera</taxon>
        <taxon>Apocrita</taxon>
        <taxon>Aculeata</taxon>
        <taxon>Vespoidea</taxon>
        <taxon>Vespidae</taxon>
        <taxon>Eumeninae</taxon>
        <taxon>Odynerus</taxon>
    </lineage>
</organism>
<keyword evidence="2" id="KW-1185">Reference proteome</keyword>
<name>A0AAD9VM01_9HYME</name>
<dbReference type="EMBL" id="JAIFRP010000093">
    <property type="protein sequence ID" value="KAK2579364.1"/>
    <property type="molecule type" value="Genomic_DNA"/>
</dbReference>
<sequence>MKDQTPYVFQAVRPEKVYTAACYLTTQSLYKKHNIICSEDWLYNETLEQNEKEKETLIENEITNTETNTKNNTLEIEQWDNWDETINEETLNPGEEETLLQDEFLAMKFAPGENKKPISLLMDENVEELSFPTIYCGKAREFNTHLTLGQIAKSEARMFDRRCAINIPKLMFSHCRLRLNKLISFIQISLRKKCQSKNITVRNVLNETYLDNLIQQND</sequence>
<evidence type="ECO:0000313" key="2">
    <source>
        <dbReference type="Proteomes" id="UP001258017"/>
    </source>
</evidence>
<reference evidence="1" key="1">
    <citation type="submission" date="2021-08" db="EMBL/GenBank/DDBJ databases">
        <authorList>
            <person name="Misof B."/>
            <person name="Oliver O."/>
            <person name="Podsiadlowski L."/>
            <person name="Donath A."/>
            <person name="Peters R."/>
            <person name="Mayer C."/>
            <person name="Rust J."/>
            <person name="Gunkel S."/>
            <person name="Lesny P."/>
            <person name="Martin S."/>
            <person name="Oeyen J.P."/>
            <person name="Petersen M."/>
            <person name="Panagiotis P."/>
            <person name="Wilbrandt J."/>
            <person name="Tanja T."/>
        </authorList>
    </citation>
    <scope>NUCLEOTIDE SEQUENCE</scope>
    <source>
        <strain evidence="1">GBR_01_08_01A</strain>
        <tissue evidence="1">Thorax + abdomen</tissue>
    </source>
</reference>
<proteinExistence type="predicted"/>
<dbReference type="AlphaFoldDB" id="A0AAD9VM01"/>
<evidence type="ECO:0000313" key="1">
    <source>
        <dbReference type="EMBL" id="KAK2579364.1"/>
    </source>
</evidence>
<gene>
    <name evidence="1" type="ORF">KPH14_000823</name>
</gene>
<reference evidence="1" key="2">
    <citation type="journal article" date="2023" name="Commun. Biol.">
        <title>Intrasexual cuticular hydrocarbon dimorphism in a wasp sheds light on hydrocarbon biosynthesis genes in Hymenoptera.</title>
        <authorList>
            <person name="Moris V.C."/>
            <person name="Podsiadlowski L."/>
            <person name="Martin S."/>
            <person name="Oeyen J.P."/>
            <person name="Donath A."/>
            <person name="Petersen M."/>
            <person name="Wilbrandt J."/>
            <person name="Misof B."/>
            <person name="Liedtke D."/>
            <person name="Thamm M."/>
            <person name="Scheiner R."/>
            <person name="Schmitt T."/>
            <person name="Niehuis O."/>
        </authorList>
    </citation>
    <scope>NUCLEOTIDE SEQUENCE</scope>
    <source>
        <strain evidence="1">GBR_01_08_01A</strain>
    </source>
</reference>
<dbReference type="Proteomes" id="UP001258017">
    <property type="component" value="Unassembled WGS sequence"/>
</dbReference>
<comment type="caution">
    <text evidence="1">The sequence shown here is derived from an EMBL/GenBank/DDBJ whole genome shotgun (WGS) entry which is preliminary data.</text>
</comment>